<name>J3MBM6_ORYBR</name>
<sequence length="86" mass="8898">HDEHGRRLASRRHGMEAHEARVGDHGAPRLAHGPKPQDGLDGEAEEDLLGDVVRDVGHGAAGGGAPPPLGQGLVVAATFPLILHIT</sequence>
<dbReference type="EnsemblPlants" id="OB06G14200.1">
    <property type="protein sequence ID" value="OB06G14200.1"/>
    <property type="gene ID" value="OB06G14200"/>
</dbReference>
<feature type="compositionally biased region" description="Basic and acidic residues" evidence="1">
    <location>
        <begin position="13"/>
        <end position="27"/>
    </location>
</feature>
<evidence type="ECO:0000313" key="3">
    <source>
        <dbReference type="Proteomes" id="UP000006038"/>
    </source>
</evidence>
<feature type="compositionally biased region" description="Acidic residues" evidence="1">
    <location>
        <begin position="40"/>
        <end position="49"/>
    </location>
</feature>
<reference evidence="2" key="2">
    <citation type="submission" date="2013-04" db="UniProtKB">
        <authorList>
            <consortium name="EnsemblPlants"/>
        </authorList>
    </citation>
    <scope>IDENTIFICATION</scope>
</reference>
<accession>J3MBM6</accession>
<evidence type="ECO:0000313" key="2">
    <source>
        <dbReference type="EnsemblPlants" id="OB06G14200.1"/>
    </source>
</evidence>
<organism evidence="2">
    <name type="scientific">Oryza brachyantha</name>
    <name type="common">malo sina</name>
    <dbReference type="NCBI Taxonomy" id="4533"/>
    <lineage>
        <taxon>Eukaryota</taxon>
        <taxon>Viridiplantae</taxon>
        <taxon>Streptophyta</taxon>
        <taxon>Embryophyta</taxon>
        <taxon>Tracheophyta</taxon>
        <taxon>Spermatophyta</taxon>
        <taxon>Magnoliopsida</taxon>
        <taxon>Liliopsida</taxon>
        <taxon>Poales</taxon>
        <taxon>Poaceae</taxon>
        <taxon>BOP clade</taxon>
        <taxon>Oryzoideae</taxon>
        <taxon>Oryzeae</taxon>
        <taxon>Oryzinae</taxon>
        <taxon>Oryza</taxon>
    </lineage>
</organism>
<dbReference type="Gramene" id="OB06G14200.1">
    <property type="protein sequence ID" value="OB06G14200.1"/>
    <property type="gene ID" value="OB06G14200"/>
</dbReference>
<proteinExistence type="predicted"/>
<feature type="region of interest" description="Disordered" evidence="1">
    <location>
        <begin position="1"/>
        <end position="50"/>
    </location>
</feature>
<dbReference type="Proteomes" id="UP000006038">
    <property type="component" value="Chromosome 6"/>
</dbReference>
<evidence type="ECO:0000256" key="1">
    <source>
        <dbReference type="SAM" id="MobiDB-lite"/>
    </source>
</evidence>
<reference evidence="2" key="1">
    <citation type="journal article" date="2013" name="Nat. Commun.">
        <title>Whole-genome sequencing of Oryza brachyantha reveals mechanisms underlying Oryza genome evolution.</title>
        <authorList>
            <person name="Chen J."/>
            <person name="Huang Q."/>
            <person name="Gao D."/>
            <person name="Wang J."/>
            <person name="Lang Y."/>
            <person name="Liu T."/>
            <person name="Li B."/>
            <person name="Bai Z."/>
            <person name="Luis Goicoechea J."/>
            <person name="Liang C."/>
            <person name="Chen C."/>
            <person name="Zhang W."/>
            <person name="Sun S."/>
            <person name="Liao Y."/>
            <person name="Zhang X."/>
            <person name="Yang L."/>
            <person name="Song C."/>
            <person name="Wang M."/>
            <person name="Shi J."/>
            <person name="Liu G."/>
            <person name="Liu J."/>
            <person name="Zhou H."/>
            <person name="Zhou W."/>
            <person name="Yu Q."/>
            <person name="An N."/>
            <person name="Chen Y."/>
            <person name="Cai Q."/>
            <person name="Wang B."/>
            <person name="Liu B."/>
            <person name="Min J."/>
            <person name="Huang Y."/>
            <person name="Wu H."/>
            <person name="Li Z."/>
            <person name="Zhang Y."/>
            <person name="Yin Y."/>
            <person name="Song W."/>
            <person name="Jiang J."/>
            <person name="Jackson S.A."/>
            <person name="Wing R.A."/>
            <person name="Wang J."/>
            <person name="Chen M."/>
        </authorList>
    </citation>
    <scope>NUCLEOTIDE SEQUENCE [LARGE SCALE GENOMIC DNA]</scope>
    <source>
        <strain evidence="2">cv. IRGC 101232</strain>
    </source>
</reference>
<dbReference type="HOGENOM" id="CLU_2504461_0_0_1"/>
<dbReference type="AlphaFoldDB" id="J3MBM6"/>
<keyword evidence="3" id="KW-1185">Reference proteome</keyword>
<protein>
    <submittedName>
        <fullName evidence="2">Uncharacterized protein</fullName>
    </submittedName>
</protein>